<evidence type="ECO:0000256" key="4">
    <source>
        <dbReference type="ARBA" id="ARBA00022833"/>
    </source>
</evidence>
<dbReference type="CDD" id="cd16281">
    <property type="entry name" value="metallo-hydrolase-like_MBL-fold"/>
    <property type="match status" value="1"/>
</dbReference>
<comment type="caution">
    <text evidence="6">The sequence shown here is derived from an EMBL/GenBank/DDBJ whole genome shotgun (WGS) entry which is preliminary data.</text>
</comment>
<keyword evidence="3" id="KW-0378">Hydrolase</keyword>
<reference evidence="6 7" key="1">
    <citation type="submission" date="2012-02" db="EMBL/GenBank/DDBJ databases">
        <title>The Genome Sequence of Parabacteroides johnsonii CL02T12C29.</title>
        <authorList>
            <consortium name="The Broad Institute Genome Sequencing Platform"/>
            <person name="Earl A."/>
            <person name="Ward D."/>
            <person name="Feldgarden M."/>
            <person name="Gevers D."/>
            <person name="Zitomersky N.L."/>
            <person name="Coyne M.J."/>
            <person name="Comstock L.E."/>
            <person name="Young S.K."/>
            <person name="Zeng Q."/>
            <person name="Gargeya S."/>
            <person name="Fitzgerald M."/>
            <person name="Haas B."/>
            <person name="Abouelleil A."/>
            <person name="Alvarado L."/>
            <person name="Arachchi H.M."/>
            <person name="Berlin A."/>
            <person name="Chapman S.B."/>
            <person name="Gearin G."/>
            <person name="Goldberg J."/>
            <person name="Griggs A."/>
            <person name="Gujja S."/>
            <person name="Hansen M."/>
            <person name="Heiman D."/>
            <person name="Howarth C."/>
            <person name="Larimer J."/>
            <person name="Lui A."/>
            <person name="MacDonald P.J.P."/>
            <person name="McCowen C."/>
            <person name="Montmayeur A."/>
            <person name="Murphy C."/>
            <person name="Neiman D."/>
            <person name="Pearson M."/>
            <person name="Priest M."/>
            <person name="Roberts A."/>
            <person name="Saif S."/>
            <person name="Shea T."/>
            <person name="Sisk P."/>
            <person name="Stolte C."/>
            <person name="Sykes S."/>
            <person name="Wortman J."/>
            <person name="Nusbaum C."/>
            <person name="Birren B."/>
        </authorList>
    </citation>
    <scope>NUCLEOTIDE SEQUENCE [LARGE SCALE GENOMIC DNA]</scope>
    <source>
        <strain evidence="6 7">CL02T12C29</strain>
    </source>
</reference>
<dbReference type="SMART" id="SM00849">
    <property type="entry name" value="Lactamase_B"/>
    <property type="match status" value="1"/>
</dbReference>
<evidence type="ECO:0000313" key="7">
    <source>
        <dbReference type="Proteomes" id="UP000001218"/>
    </source>
</evidence>
<dbReference type="PATRIC" id="fig|999419.3.peg.2206"/>
<proteinExistence type="inferred from homology"/>
<dbReference type="SUPFAM" id="SSF56281">
    <property type="entry name" value="Metallo-hydrolase/oxidoreductase"/>
    <property type="match status" value="1"/>
</dbReference>
<evidence type="ECO:0000256" key="1">
    <source>
        <dbReference type="ARBA" id="ARBA00007749"/>
    </source>
</evidence>
<keyword evidence="2" id="KW-0479">Metal-binding</keyword>
<dbReference type="AlphaFoldDB" id="K5ZE32"/>
<dbReference type="GO" id="GO:0016787">
    <property type="term" value="F:hydrolase activity"/>
    <property type="evidence" value="ECO:0007669"/>
    <property type="project" value="UniProtKB-KW"/>
</dbReference>
<evidence type="ECO:0000313" key="6">
    <source>
        <dbReference type="EMBL" id="EKN09661.1"/>
    </source>
</evidence>
<dbReference type="GO" id="GO:0046872">
    <property type="term" value="F:metal ion binding"/>
    <property type="evidence" value="ECO:0007669"/>
    <property type="project" value="UniProtKB-KW"/>
</dbReference>
<feature type="domain" description="Metallo-beta-lactamase" evidence="5">
    <location>
        <begin position="42"/>
        <end position="255"/>
    </location>
</feature>
<dbReference type="Gene3D" id="3.60.15.10">
    <property type="entry name" value="Ribonuclease Z/Hydroxyacylglutathione hydrolase-like"/>
    <property type="match status" value="1"/>
</dbReference>
<accession>K5ZE32</accession>
<name>K5ZE32_9BACT</name>
<dbReference type="PANTHER" id="PTHR42978:SF6">
    <property type="entry name" value="QUORUM-QUENCHING LACTONASE YTNP-RELATED"/>
    <property type="match status" value="1"/>
</dbReference>
<evidence type="ECO:0000256" key="3">
    <source>
        <dbReference type="ARBA" id="ARBA00022801"/>
    </source>
</evidence>
<dbReference type="EMBL" id="AGZP01000018">
    <property type="protein sequence ID" value="EKN09661.1"/>
    <property type="molecule type" value="Genomic_DNA"/>
</dbReference>
<sequence length="290" mass="32871">MDIQLIDTGFFHADGGAMFGAIPKTAWSRRYPSDEQNGCILAMRTLLVRDGNGKIVLVDNGAGNKHLKQLSYYNFFDLVDLKEELQRRGVACEEVTDIILTHLHFDHCGYTTQKEEQPDGKPLFKMAFPNATHWVSRTQWENFLHPNALEADSYFIENMQATYDSGKLRLIESDTNLCPGIDLRLFDGHTPGQIAPYITTPKRTYVFAGDVIPLAASVSPLWISAYDTCPVVSYNEKVRMLEEATLKKQAIIYCHDAYTQCTTVKKVQDFFKTDQKVSLFHLRETKVSSA</sequence>
<comment type="similarity">
    <text evidence="1">Belongs to the metallo-beta-lactamase superfamily.</text>
</comment>
<dbReference type="eggNOG" id="COG0491">
    <property type="taxonomic scope" value="Bacteria"/>
</dbReference>
<dbReference type="InterPro" id="IPR036866">
    <property type="entry name" value="RibonucZ/Hydroxyglut_hydro"/>
</dbReference>
<dbReference type="Pfam" id="PF00753">
    <property type="entry name" value="Lactamase_B"/>
    <property type="match status" value="1"/>
</dbReference>
<dbReference type="HOGENOM" id="CLU_056519_2_0_10"/>
<organism evidence="6 7">
    <name type="scientific">Parabacteroides johnsonii CL02T12C29</name>
    <dbReference type="NCBI Taxonomy" id="999419"/>
    <lineage>
        <taxon>Bacteria</taxon>
        <taxon>Pseudomonadati</taxon>
        <taxon>Bacteroidota</taxon>
        <taxon>Bacteroidia</taxon>
        <taxon>Bacteroidales</taxon>
        <taxon>Tannerellaceae</taxon>
        <taxon>Parabacteroides</taxon>
    </lineage>
</organism>
<protein>
    <recommendedName>
        <fullName evidence="5">Metallo-beta-lactamase domain-containing protein</fullName>
    </recommendedName>
</protein>
<evidence type="ECO:0000256" key="2">
    <source>
        <dbReference type="ARBA" id="ARBA00022723"/>
    </source>
</evidence>
<dbReference type="OrthoDB" id="9802897at2"/>
<dbReference type="Proteomes" id="UP000001218">
    <property type="component" value="Unassembled WGS sequence"/>
</dbReference>
<dbReference type="RefSeq" id="WP_008156818.1">
    <property type="nucleotide sequence ID" value="NZ_JH976466.1"/>
</dbReference>
<dbReference type="PANTHER" id="PTHR42978">
    <property type="entry name" value="QUORUM-QUENCHING LACTONASE YTNP-RELATED-RELATED"/>
    <property type="match status" value="1"/>
</dbReference>
<keyword evidence="4" id="KW-0862">Zinc</keyword>
<gene>
    <name evidence="6" type="ORF">HMPREF1077_02146</name>
</gene>
<dbReference type="InterPro" id="IPR051013">
    <property type="entry name" value="MBL_superfamily_lactonases"/>
</dbReference>
<dbReference type="InterPro" id="IPR001279">
    <property type="entry name" value="Metallo-B-lactamas"/>
</dbReference>
<evidence type="ECO:0000259" key="5">
    <source>
        <dbReference type="SMART" id="SM00849"/>
    </source>
</evidence>